<organism evidence="3 4">
    <name type="scientific">Leucocoprinus birnbaumii</name>
    <dbReference type="NCBI Taxonomy" id="56174"/>
    <lineage>
        <taxon>Eukaryota</taxon>
        <taxon>Fungi</taxon>
        <taxon>Dikarya</taxon>
        <taxon>Basidiomycota</taxon>
        <taxon>Agaricomycotina</taxon>
        <taxon>Agaricomycetes</taxon>
        <taxon>Agaricomycetidae</taxon>
        <taxon>Agaricales</taxon>
        <taxon>Agaricineae</taxon>
        <taxon>Agaricaceae</taxon>
        <taxon>Leucocoprinus</taxon>
    </lineage>
</organism>
<feature type="region of interest" description="Disordered" evidence="1">
    <location>
        <begin position="161"/>
        <end position="444"/>
    </location>
</feature>
<keyword evidence="4" id="KW-1185">Reference proteome</keyword>
<accession>A0AAD5YXV9</accession>
<feature type="domain" description="G-patch" evidence="2">
    <location>
        <begin position="5"/>
        <end position="46"/>
    </location>
</feature>
<dbReference type="PROSITE" id="PS50174">
    <property type="entry name" value="G_PATCH"/>
    <property type="match status" value="1"/>
</dbReference>
<evidence type="ECO:0000256" key="1">
    <source>
        <dbReference type="SAM" id="MobiDB-lite"/>
    </source>
</evidence>
<dbReference type="GO" id="GO:0003676">
    <property type="term" value="F:nucleic acid binding"/>
    <property type="evidence" value="ECO:0007669"/>
    <property type="project" value="InterPro"/>
</dbReference>
<proteinExistence type="predicted"/>
<evidence type="ECO:0000313" key="4">
    <source>
        <dbReference type="Proteomes" id="UP001213000"/>
    </source>
</evidence>
<feature type="compositionally biased region" description="Basic residues" evidence="1">
    <location>
        <begin position="432"/>
        <end position="444"/>
    </location>
</feature>
<sequence>MPLDGHSFLVSQGWSGHGTGLRQDSIIRPLAIPQKRTLSGLGKDRDEAFPFWDQLRISVAAKTVQIKLARDDSDDEGSSSDSDPPPDTSLLDRTSTGILSNKAPKRGTPASASGSATPTATSNPSSSSTTTLLLAAKREAAKRTLYSRFFRGPILGPECSDPTFDSGSASPPGTSGANSSSKKHKIDESSEWDNAITPTLKHGGRTPMAIAKAKLVDAKDASIPVLTTATVEKSKSKDKSSSKKRKRDDGDGPIEVKEEGKEPKETKGERKARKAKEKAEKKERKEKRRLENEKKREKKKGATEGHRTPYPKTRNPRNADALQTTLSRQHLRPPPPPPKSTQSRQTPPQRKNLRSGRTMMKEKKEKKKRRKEKAEDEDEDERKRRKRERKEAKKAAASVSASSQAETDTTPATSNQDSTAPTSSEQDVSESKKKKKKRKSTVVA</sequence>
<dbReference type="Proteomes" id="UP001213000">
    <property type="component" value="Unassembled WGS sequence"/>
</dbReference>
<dbReference type="InterPro" id="IPR000467">
    <property type="entry name" value="G_patch_dom"/>
</dbReference>
<feature type="compositionally biased region" description="Polar residues" evidence="1">
    <location>
        <begin position="399"/>
        <end position="426"/>
    </location>
</feature>
<feature type="compositionally biased region" description="Basic and acidic residues" evidence="1">
    <location>
        <begin position="277"/>
        <end position="307"/>
    </location>
</feature>
<feature type="compositionally biased region" description="Low complexity" evidence="1">
    <location>
        <begin position="166"/>
        <end position="180"/>
    </location>
</feature>
<feature type="region of interest" description="Disordered" evidence="1">
    <location>
        <begin position="68"/>
        <end position="129"/>
    </location>
</feature>
<feature type="compositionally biased region" description="Low complexity" evidence="1">
    <location>
        <begin position="108"/>
        <end position="129"/>
    </location>
</feature>
<feature type="compositionally biased region" description="Basic and acidic residues" evidence="1">
    <location>
        <begin position="232"/>
        <end position="269"/>
    </location>
</feature>
<name>A0AAD5YXV9_9AGAR</name>
<dbReference type="AlphaFoldDB" id="A0AAD5YXV9"/>
<dbReference type="EMBL" id="JANIEX010000059">
    <property type="protein sequence ID" value="KAJ3574731.1"/>
    <property type="molecule type" value="Genomic_DNA"/>
</dbReference>
<comment type="caution">
    <text evidence="3">The sequence shown here is derived from an EMBL/GenBank/DDBJ whole genome shotgun (WGS) entry which is preliminary data.</text>
</comment>
<evidence type="ECO:0000313" key="3">
    <source>
        <dbReference type="EMBL" id="KAJ3574731.1"/>
    </source>
</evidence>
<protein>
    <recommendedName>
        <fullName evidence="2">G-patch domain-containing protein</fullName>
    </recommendedName>
</protein>
<reference evidence="3" key="1">
    <citation type="submission" date="2022-07" db="EMBL/GenBank/DDBJ databases">
        <title>Genome Sequence of Leucocoprinus birnbaumii.</title>
        <authorList>
            <person name="Buettner E."/>
        </authorList>
    </citation>
    <scope>NUCLEOTIDE SEQUENCE</scope>
    <source>
        <strain evidence="3">VT141</strain>
    </source>
</reference>
<gene>
    <name evidence="3" type="ORF">NP233_g1565</name>
</gene>
<evidence type="ECO:0000259" key="2">
    <source>
        <dbReference type="PROSITE" id="PS50174"/>
    </source>
</evidence>